<keyword evidence="1" id="KW-0472">Membrane</keyword>
<accession>A0ABU1P167</accession>
<evidence type="ECO:0000256" key="1">
    <source>
        <dbReference type="SAM" id="Phobius"/>
    </source>
</evidence>
<protein>
    <submittedName>
        <fullName evidence="2">Uncharacterized protein</fullName>
    </submittedName>
</protein>
<keyword evidence="1" id="KW-0812">Transmembrane</keyword>
<proteinExistence type="predicted"/>
<sequence length="77" mass="8894">MIWCLIILLISLWALKIEVPRLRQKQGHKELWIFLASISTSALFSMAVSLHLRILNPLDVITYLFKPMGKMITTLLT</sequence>
<dbReference type="Proteomes" id="UP001267290">
    <property type="component" value="Unassembled WGS sequence"/>
</dbReference>
<comment type="caution">
    <text evidence="2">The sequence shown here is derived from an EMBL/GenBank/DDBJ whole genome shotgun (WGS) entry which is preliminary data.</text>
</comment>
<dbReference type="RefSeq" id="WP_310500945.1">
    <property type="nucleotide sequence ID" value="NZ_JAVDSB010000010.1"/>
</dbReference>
<feature type="transmembrane region" description="Helical" evidence="1">
    <location>
        <begin position="32"/>
        <end position="52"/>
    </location>
</feature>
<keyword evidence="3" id="KW-1185">Reference proteome</keyword>
<gene>
    <name evidence="2" type="ORF">J2736_004688</name>
</gene>
<keyword evidence="1" id="KW-1133">Transmembrane helix</keyword>
<reference evidence="2 3" key="1">
    <citation type="submission" date="2023-07" db="EMBL/GenBank/DDBJ databases">
        <title>Sorghum-associated microbial communities from plants grown in Nebraska, USA.</title>
        <authorList>
            <person name="Schachtman D."/>
        </authorList>
    </citation>
    <scope>NUCLEOTIDE SEQUENCE [LARGE SCALE GENOMIC DNA]</scope>
    <source>
        <strain evidence="2 3">CC258</strain>
    </source>
</reference>
<dbReference type="EMBL" id="JAVDSB010000010">
    <property type="protein sequence ID" value="MDR6553481.1"/>
    <property type="molecule type" value="Genomic_DNA"/>
</dbReference>
<organism evidence="2 3">
    <name type="scientific">Paenibacillus qinlingensis</name>
    <dbReference type="NCBI Taxonomy" id="1837343"/>
    <lineage>
        <taxon>Bacteria</taxon>
        <taxon>Bacillati</taxon>
        <taxon>Bacillota</taxon>
        <taxon>Bacilli</taxon>
        <taxon>Bacillales</taxon>
        <taxon>Paenibacillaceae</taxon>
        <taxon>Paenibacillus</taxon>
    </lineage>
</organism>
<evidence type="ECO:0000313" key="2">
    <source>
        <dbReference type="EMBL" id="MDR6553481.1"/>
    </source>
</evidence>
<evidence type="ECO:0000313" key="3">
    <source>
        <dbReference type="Proteomes" id="UP001267290"/>
    </source>
</evidence>
<name>A0ABU1P167_9BACL</name>